<keyword evidence="9" id="KW-1185">Reference proteome</keyword>
<evidence type="ECO:0000256" key="4">
    <source>
        <dbReference type="ARBA" id="ARBA00022989"/>
    </source>
</evidence>
<feature type="transmembrane region" description="Helical" evidence="7">
    <location>
        <begin position="419"/>
        <end position="447"/>
    </location>
</feature>
<name>A0A2S0P8E1_9NEIS</name>
<evidence type="ECO:0000313" key="8">
    <source>
        <dbReference type="EMBL" id="AVY93638.1"/>
    </source>
</evidence>
<keyword evidence="2 6" id="KW-0813">Transport</keyword>
<dbReference type="PANTHER" id="PTHR42948:SF1">
    <property type="entry name" value="TRANSPORTER"/>
    <property type="match status" value="1"/>
</dbReference>
<dbReference type="GO" id="GO:0016020">
    <property type="term" value="C:membrane"/>
    <property type="evidence" value="ECO:0007669"/>
    <property type="project" value="UniProtKB-SubCell"/>
</dbReference>
<dbReference type="OrthoDB" id="9762833at2"/>
<accession>A0A2S0P8E1</accession>
<dbReference type="PROSITE" id="PS50267">
    <property type="entry name" value="NA_NEUROTRAN_SYMP_3"/>
    <property type="match status" value="1"/>
</dbReference>
<dbReference type="InterPro" id="IPR037272">
    <property type="entry name" value="SNS_sf"/>
</dbReference>
<comment type="subcellular location">
    <subcellularLocation>
        <location evidence="1">Membrane</location>
        <topology evidence="1">Multi-pass membrane protein</topology>
    </subcellularLocation>
</comment>
<comment type="similarity">
    <text evidence="6">Belongs to the sodium:neurotransmitter symporter (SNF) (TC 2.A.22) family.</text>
</comment>
<feature type="transmembrane region" description="Helical" evidence="7">
    <location>
        <begin position="220"/>
        <end position="242"/>
    </location>
</feature>
<protein>
    <recommendedName>
        <fullName evidence="6">Transporter</fullName>
    </recommendedName>
</protein>
<dbReference type="InterPro" id="IPR047218">
    <property type="entry name" value="YocR/YhdH-like"/>
</dbReference>
<dbReference type="Pfam" id="PF00209">
    <property type="entry name" value="SNF"/>
    <property type="match status" value="2"/>
</dbReference>
<feature type="transmembrane region" description="Helical" evidence="7">
    <location>
        <begin position="263"/>
        <end position="282"/>
    </location>
</feature>
<dbReference type="PANTHER" id="PTHR42948">
    <property type="entry name" value="TRANSPORTER"/>
    <property type="match status" value="1"/>
</dbReference>
<keyword evidence="5 7" id="KW-0472">Membrane</keyword>
<dbReference type="CDD" id="cd10336">
    <property type="entry name" value="SLC6sbd_Tyt1-Like"/>
    <property type="match status" value="1"/>
</dbReference>
<sequence length="453" mass="47854">MSTPSTQRDGFTSSFGVLAATLGSAVGLGNIWKFPYLTGANGGASFLVVYLLATLLVGLPVMIVEIMLGRRAKANAVTTLERLAPRGQPWWLIGAMGGLAAFLILAFYSEVAGWVFAYVFKSAAGHVLTTDPAVAGAAFEHMINSPFEALLWQWAVLVFIGAIILMGVSKGIEAVTKRLMPVLFLLLIAIGIRSMTLPGAMAGLHFLFAPDFSKITTATVLTALGLAFFKLSIGMGTMMTYGSYFRDDQNIPATATRVMLADLTVSILAGIAIFPAVFALGFKPEAGPSLLFITIPAVFANMPGGSVFLVVFFVLTAIASTGAMLSLLEVPVAVLSEKFGWSRIRAVVVSVLLLAALGSTAALSHSLLADVKPFGMTFFDLYDFLSSNIMLPLGGIGLAIFVGWVLGKNQTIDALSNGGVLANAGVVRVVVFLLRWVSPVLIALVMLKGLKDF</sequence>
<feature type="transmembrane region" description="Helical" evidence="7">
    <location>
        <begin position="181"/>
        <end position="208"/>
    </location>
</feature>
<dbReference type="InterPro" id="IPR000175">
    <property type="entry name" value="Na/ntran_symport"/>
</dbReference>
<dbReference type="GO" id="GO:0015293">
    <property type="term" value="F:symporter activity"/>
    <property type="evidence" value="ECO:0007669"/>
    <property type="project" value="UniProtKB-KW"/>
</dbReference>
<dbReference type="Proteomes" id="UP000244173">
    <property type="component" value="Chromosome"/>
</dbReference>
<evidence type="ECO:0000256" key="1">
    <source>
        <dbReference type="ARBA" id="ARBA00004141"/>
    </source>
</evidence>
<evidence type="ECO:0000313" key="9">
    <source>
        <dbReference type="Proteomes" id="UP000244173"/>
    </source>
</evidence>
<evidence type="ECO:0000256" key="5">
    <source>
        <dbReference type="ARBA" id="ARBA00023136"/>
    </source>
</evidence>
<feature type="transmembrane region" description="Helical" evidence="7">
    <location>
        <begin position="389"/>
        <end position="407"/>
    </location>
</feature>
<dbReference type="AlphaFoldDB" id="A0A2S0P8E1"/>
<dbReference type="STRING" id="1122240.GCA_000620105_01244"/>
<dbReference type="PRINTS" id="PR00176">
    <property type="entry name" value="NANEUSMPORT"/>
</dbReference>
<evidence type="ECO:0000256" key="6">
    <source>
        <dbReference type="RuleBase" id="RU003732"/>
    </source>
</evidence>
<feature type="transmembrane region" description="Helical" evidence="7">
    <location>
        <begin position="151"/>
        <end position="169"/>
    </location>
</feature>
<dbReference type="NCBIfam" id="NF037979">
    <property type="entry name" value="Na_transp"/>
    <property type="match status" value="1"/>
</dbReference>
<gene>
    <name evidence="8" type="ORF">DAI18_05950</name>
</gene>
<evidence type="ECO:0000256" key="3">
    <source>
        <dbReference type="ARBA" id="ARBA00022692"/>
    </source>
</evidence>
<organism evidence="8 9">
    <name type="scientific">Microvirgula aerodenitrificans</name>
    <dbReference type="NCBI Taxonomy" id="57480"/>
    <lineage>
        <taxon>Bacteria</taxon>
        <taxon>Pseudomonadati</taxon>
        <taxon>Pseudomonadota</taxon>
        <taxon>Betaproteobacteria</taxon>
        <taxon>Neisseriales</taxon>
        <taxon>Aquaspirillaceae</taxon>
        <taxon>Microvirgula</taxon>
    </lineage>
</organism>
<feature type="transmembrane region" description="Helical" evidence="7">
    <location>
        <begin position="44"/>
        <end position="68"/>
    </location>
</feature>
<dbReference type="KEGG" id="maer:DAI18_05950"/>
<dbReference type="EMBL" id="CP028519">
    <property type="protein sequence ID" value="AVY93638.1"/>
    <property type="molecule type" value="Genomic_DNA"/>
</dbReference>
<keyword evidence="6" id="KW-0769">Symport</keyword>
<keyword evidence="4 7" id="KW-1133">Transmembrane helix</keyword>
<dbReference type="RefSeq" id="WP_028498615.1">
    <property type="nucleotide sequence ID" value="NZ_CP028519.1"/>
</dbReference>
<dbReference type="PROSITE" id="PS00610">
    <property type="entry name" value="NA_NEUROTRAN_SYMP_1"/>
    <property type="match status" value="1"/>
</dbReference>
<feature type="transmembrane region" description="Helical" evidence="7">
    <location>
        <begin position="12"/>
        <end position="32"/>
    </location>
</feature>
<dbReference type="SUPFAM" id="SSF161070">
    <property type="entry name" value="SNF-like"/>
    <property type="match status" value="1"/>
</dbReference>
<keyword evidence="3 6" id="KW-0812">Transmembrane</keyword>
<feature type="transmembrane region" description="Helical" evidence="7">
    <location>
        <begin position="89"/>
        <end position="108"/>
    </location>
</feature>
<evidence type="ECO:0000256" key="7">
    <source>
        <dbReference type="SAM" id="Phobius"/>
    </source>
</evidence>
<reference evidence="8 9" key="1">
    <citation type="submission" date="2018-04" db="EMBL/GenBank/DDBJ databases">
        <title>Denitrifier Microvirgula.</title>
        <authorList>
            <person name="Anderson E."/>
            <person name="Jang J."/>
            <person name="Ishii S."/>
        </authorList>
    </citation>
    <scope>NUCLEOTIDE SEQUENCE [LARGE SCALE GENOMIC DNA]</scope>
    <source>
        <strain evidence="8 9">BE2.4</strain>
    </source>
</reference>
<feature type="transmembrane region" description="Helical" evidence="7">
    <location>
        <begin position="346"/>
        <end position="369"/>
    </location>
</feature>
<evidence type="ECO:0000256" key="2">
    <source>
        <dbReference type="ARBA" id="ARBA00022448"/>
    </source>
</evidence>
<proteinExistence type="inferred from homology"/>